<name>A0A837NJV3_LACPN</name>
<proteinExistence type="predicted"/>
<comment type="caution">
    <text evidence="2">The sequence shown here is derived from an EMBL/GenBank/DDBJ whole genome shotgun (WGS) entry which is preliminary data.</text>
</comment>
<dbReference type="RefSeq" id="WP_003643363.1">
    <property type="nucleotide sequence ID" value="NZ_CP076824.1"/>
</dbReference>
<evidence type="ECO:0000256" key="1">
    <source>
        <dbReference type="SAM" id="Phobius"/>
    </source>
</evidence>
<sequence>MAQLAKRTAIPVRLQIVGTMSALIIMYAWGRSLIGQPLQLGNQQFTWLGLVYLTGAFLFLLVAPWLTNRLALTPFDFIAMTDHLAMGWLGYLILILVVPIWFQPANSGLTLGVLSSVVGGICMDVPQNVTWGIRVPWTYNSPVIWKKVNWLTGLLLLIASYGMVGIGWVWPTLFPIYQVSAIVGIIVIALGYAHHLAHLT</sequence>
<dbReference type="GeneID" id="77216176"/>
<dbReference type="AlphaFoldDB" id="A0A837NJV3"/>
<feature type="transmembrane region" description="Helical" evidence="1">
    <location>
        <begin position="108"/>
        <end position="127"/>
    </location>
</feature>
<reference evidence="2" key="1">
    <citation type="journal article" date="2016" name="Genome Announc.">
        <title>Draft Genome Sequence of Lactobacillus plantarum 2025.</title>
        <authorList>
            <person name="Karlyshev A.V."/>
            <person name="Khlebnikov V.C."/>
            <person name="Kosarev I.V."/>
            <person name="Abramov V.M."/>
        </authorList>
    </citation>
    <scope>NUCLEOTIDE SEQUENCE [LARGE SCALE GENOMIC DNA]</scope>
    <source>
        <strain evidence="2">2025</strain>
    </source>
</reference>
<keyword evidence="1" id="KW-0812">Transmembrane</keyword>
<gene>
    <name evidence="2" type="ORF">N876_0210865</name>
</gene>
<keyword evidence="1" id="KW-0472">Membrane</keyword>
<evidence type="ECO:0000313" key="2">
    <source>
        <dbReference type="EMBL" id="KPL56518.1"/>
    </source>
</evidence>
<protein>
    <recommendedName>
        <fullName evidence="3">Integral membrane protein</fullName>
    </recommendedName>
</protein>
<dbReference type="EMBL" id="AVFJ02000036">
    <property type="protein sequence ID" value="KPL56518.1"/>
    <property type="molecule type" value="Genomic_DNA"/>
</dbReference>
<evidence type="ECO:0008006" key="3">
    <source>
        <dbReference type="Google" id="ProtNLM"/>
    </source>
</evidence>
<keyword evidence="1" id="KW-1133">Transmembrane helix</keyword>
<feature type="transmembrane region" description="Helical" evidence="1">
    <location>
        <begin position="50"/>
        <end position="72"/>
    </location>
</feature>
<feature type="transmembrane region" description="Helical" evidence="1">
    <location>
        <begin position="12"/>
        <end position="30"/>
    </location>
</feature>
<feature type="transmembrane region" description="Helical" evidence="1">
    <location>
        <begin position="148"/>
        <end position="170"/>
    </location>
</feature>
<feature type="transmembrane region" description="Helical" evidence="1">
    <location>
        <begin position="84"/>
        <end position="102"/>
    </location>
</feature>
<organism evidence="2">
    <name type="scientific">Lactiplantibacillus plantarum 2025</name>
    <dbReference type="NCBI Taxonomy" id="1385856"/>
    <lineage>
        <taxon>Bacteria</taxon>
        <taxon>Bacillati</taxon>
        <taxon>Bacillota</taxon>
        <taxon>Bacilli</taxon>
        <taxon>Lactobacillales</taxon>
        <taxon>Lactobacillaceae</taxon>
        <taxon>Lactiplantibacillus</taxon>
    </lineage>
</organism>
<accession>A0A837NJV3</accession>
<feature type="transmembrane region" description="Helical" evidence="1">
    <location>
        <begin position="176"/>
        <end position="197"/>
    </location>
</feature>